<evidence type="ECO:0000256" key="1">
    <source>
        <dbReference type="SAM" id="MobiDB-lite"/>
    </source>
</evidence>
<feature type="transmembrane region" description="Helical" evidence="2">
    <location>
        <begin position="82"/>
        <end position="107"/>
    </location>
</feature>
<accession>A0A9E5JQS2</accession>
<dbReference type="InterPro" id="IPR025241">
    <property type="entry name" value="DUF4190"/>
</dbReference>
<organism evidence="4 5">
    <name type="scientific">Microcella pacifica</name>
    <dbReference type="NCBI Taxonomy" id="2591847"/>
    <lineage>
        <taxon>Bacteria</taxon>
        <taxon>Bacillati</taxon>
        <taxon>Actinomycetota</taxon>
        <taxon>Actinomycetes</taxon>
        <taxon>Micrococcales</taxon>
        <taxon>Microbacteriaceae</taxon>
        <taxon>Microcella</taxon>
    </lineage>
</organism>
<evidence type="ECO:0000259" key="3">
    <source>
        <dbReference type="Pfam" id="PF13828"/>
    </source>
</evidence>
<dbReference type="RefSeq" id="WP_152582514.1">
    <property type="nucleotide sequence ID" value="NZ_JAVJPO010000012.1"/>
</dbReference>
<evidence type="ECO:0000313" key="4">
    <source>
        <dbReference type="EMBL" id="NHF63157.1"/>
    </source>
</evidence>
<protein>
    <submittedName>
        <fullName evidence="4">DUF4190 domain-containing protein</fullName>
    </submittedName>
</protein>
<keyword evidence="2" id="KW-0472">Membrane</keyword>
<dbReference type="AlphaFoldDB" id="A0A9E5JQS2"/>
<name>A0A9E5JQS2_9MICO</name>
<dbReference type="Proteomes" id="UP000818266">
    <property type="component" value="Unassembled WGS sequence"/>
</dbReference>
<evidence type="ECO:0000313" key="5">
    <source>
        <dbReference type="Proteomes" id="UP000818266"/>
    </source>
</evidence>
<evidence type="ECO:0000256" key="2">
    <source>
        <dbReference type="SAM" id="Phobius"/>
    </source>
</evidence>
<keyword evidence="5" id="KW-1185">Reference proteome</keyword>
<feature type="region of interest" description="Disordered" evidence="1">
    <location>
        <begin position="1"/>
        <end position="36"/>
    </location>
</feature>
<reference evidence="4 5" key="1">
    <citation type="submission" date="2020-03" db="EMBL/GenBank/DDBJ databases">
        <title>Chryseoglobus sp. isolated from a deep-sea seamount.</title>
        <authorList>
            <person name="Zhang D.-C."/>
        </authorList>
    </citation>
    <scope>NUCLEOTIDE SEQUENCE [LARGE SCALE GENOMIC DNA]</scope>
    <source>
        <strain evidence="4 5">KN1116</strain>
    </source>
</reference>
<comment type="caution">
    <text evidence="4">The sequence shown here is derived from an EMBL/GenBank/DDBJ whole genome shotgun (WGS) entry which is preliminary data.</text>
</comment>
<gene>
    <name evidence="4" type="ORF">FK219_007875</name>
</gene>
<keyword evidence="2" id="KW-1133">Transmembrane helix</keyword>
<proteinExistence type="predicted"/>
<dbReference type="Pfam" id="PF13828">
    <property type="entry name" value="DUF4190"/>
    <property type="match status" value="1"/>
</dbReference>
<feature type="compositionally biased region" description="Low complexity" evidence="1">
    <location>
        <begin position="15"/>
        <end position="31"/>
    </location>
</feature>
<feature type="transmembrane region" description="Helical" evidence="2">
    <location>
        <begin position="43"/>
        <end position="70"/>
    </location>
</feature>
<keyword evidence="2" id="KW-0812">Transmembrane</keyword>
<dbReference type="EMBL" id="VIKT02000011">
    <property type="protein sequence ID" value="NHF63157.1"/>
    <property type="molecule type" value="Genomic_DNA"/>
</dbReference>
<feature type="domain" description="DUF4190" evidence="3">
    <location>
        <begin position="43"/>
        <end position="98"/>
    </location>
</feature>
<sequence>MNAEQPAIADGDTLPGVGSAPGATPGTTARIAPRRPRRRTNPLAIAALILAVLLSPVAALFGHIALGQIARSQGRERGTVPAWIAVGLGYLWLVGLLIIAGAVIVALDGGVLPWP</sequence>